<dbReference type="PATRIC" id="fig|1703770.3.peg.235"/>
<protein>
    <recommendedName>
        <fullName evidence="13">Acetyl-coenzyme A carboxylase carboxyl transferase subunit beta</fullName>
        <shortName evidence="13">ACCase subunit beta</shortName>
        <shortName evidence="13">Acetyl-CoA carboxylase carboxyltransferase subunit beta</shortName>
        <ecNumber evidence="13">2.1.3.15</ecNumber>
    </recommendedName>
</protein>
<dbReference type="PANTHER" id="PTHR42995">
    <property type="entry name" value="ACETYL-COENZYME A CARBOXYLASE CARBOXYL TRANSFERASE SUBUNIT BETA, CHLOROPLASTIC"/>
    <property type="match status" value="1"/>
</dbReference>
<keyword evidence="9 13" id="KW-0067">ATP-binding</keyword>
<comment type="similarity">
    <text evidence="13">Belongs to the AccD/PCCB family.</text>
</comment>
<dbReference type="GO" id="GO:0006633">
    <property type="term" value="P:fatty acid biosynthetic process"/>
    <property type="evidence" value="ECO:0007669"/>
    <property type="project" value="UniProtKB-KW"/>
</dbReference>
<comment type="pathway">
    <text evidence="13">Lipid metabolism; malonyl-CoA biosynthesis; malonyl-CoA from acetyl-CoA: step 1/1.</text>
</comment>
<organism evidence="15 16">
    <name type="scientific">candidate division TA06 bacterium DG_24</name>
    <dbReference type="NCBI Taxonomy" id="1703770"/>
    <lineage>
        <taxon>Bacteria</taxon>
        <taxon>Bacteria division TA06</taxon>
    </lineage>
</organism>
<dbReference type="GO" id="GO:0009317">
    <property type="term" value="C:acetyl-CoA carboxylase complex"/>
    <property type="evidence" value="ECO:0007669"/>
    <property type="project" value="InterPro"/>
</dbReference>
<dbReference type="GO" id="GO:0008270">
    <property type="term" value="F:zinc ion binding"/>
    <property type="evidence" value="ECO:0007669"/>
    <property type="project" value="UniProtKB-UniRule"/>
</dbReference>
<dbReference type="PROSITE" id="PS50980">
    <property type="entry name" value="COA_CT_NTER"/>
    <property type="match status" value="1"/>
</dbReference>
<comment type="catalytic activity">
    <reaction evidence="13">
        <text>N(6)-carboxybiotinyl-L-lysyl-[protein] + acetyl-CoA = N(6)-biotinyl-L-lysyl-[protein] + malonyl-CoA</text>
        <dbReference type="Rhea" id="RHEA:54728"/>
        <dbReference type="Rhea" id="RHEA-COMP:10505"/>
        <dbReference type="Rhea" id="RHEA-COMP:10506"/>
        <dbReference type="ChEBI" id="CHEBI:57288"/>
        <dbReference type="ChEBI" id="CHEBI:57384"/>
        <dbReference type="ChEBI" id="CHEBI:83144"/>
        <dbReference type="ChEBI" id="CHEBI:83145"/>
        <dbReference type="EC" id="2.1.3.15"/>
    </reaction>
</comment>
<evidence type="ECO:0000256" key="8">
    <source>
        <dbReference type="ARBA" id="ARBA00022833"/>
    </source>
</evidence>
<evidence type="ECO:0000256" key="7">
    <source>
        <dbReference type="ARBA" id="ARBA00022832"/>
    </source>
</evidence>
<dbReference type="HAMAP" id="MF_01395">
    <property type="entry name" value="AcetylCoA_CT_beta"/>
    <property type="match status" value="1"/>
</dbReference>
<feature type="binding site" evidence="13">
    <location>
        <position position="30"/>
    </location>
    <ligand>
        <name>Zn(2+)</name>
        <dbReference type="ChEBI" id="CHEBI:29105"/>
    </ligand>
</feature>
<dbReference type="NCBIfam" id="TIGR00515">
    <property type="entry name" value="accD"/>
    <property type="match status" value="1"/>
</dbReference>
<evidence type="ECO:0000256" key="5">
    <source>
        <dbReference type="ARBA" id="ARBA00022741"/>
    </source>
</evidence>
<keyword evidence="6 13" id="KW-0863">Zinc-finger</keyword>
<dbReference type="AlphaFoldDB" id="A0A0S7WW27"/>
<dbReference type="STRING" id="1703770.AMJ39_00815"/>
<evidence type="ECO:0000313" key="15">
    <source>
        <dbReference type="EMBL" id="KPJ54315.1"/>
    </source>
</evidence>
<evidence type="ECO:0000256" key="1">
    <source>
        <dbReference type="ARBA" id="ARBA00004496"/>
    </source>
</evidence>
<gene>
    <name evidence="13" type="primary">accD</name>
    <name evidence="15" type="ORF">AMJ39_00815</name>
</gene>
<dbReference type="Pfam" id="PF17848">
    <property type="entry name" value="Zn_ribbon_ACC"/>
    <property type="match status" value="1"/>
</dbReference>
<keyword evidence="11 13" id="KW-0275">Fatty acid biosynthesis</keyword>
<dbReference type="UniPathway" id="UPA00655">
    <property type="reaction ID" value="UER00711"/>
</dbReference>
<comment type="function">
    <text evidence="12 13">Component of the acetyl coenzyme A carboxylase (ACC) complex. Biotin carboxylase (BC) catalyzes the carboxylation of biotin on its carrier protein (BCCP) and then the CO(2) group is transferred by the transcarboxylase to acetyl-CoA to form malonyl-CoA.</text>
</comment>
<evidence type="ECO:0000256" key="4">
    <source>
        <dbReference type="ARBA" id="ARBA00022723"/>
    </source>
</evidence>
<dbReference type="InterPro" id="IPR041010">
    <property type="entry name" value="Znf-ACC"/>
</dbReference>
<keyword evidence="4 13" id="KW-0479">Metal-binding</keyword>
<keyword evidence="8 13" id="KW-0862">Zinc</keyword>
<dbReference type="GO" id="GO:0003989">
    <property type="term" value="F:acetyl-CoA carboxylase activity"/>
    <property type="evidence" value="ECO:0007669"/>
    <property type="project" value="InterPro"/>
</dbReference>
<dbReference type="PANTHER" id="PTHR42995:SF5">
    <property type="entry name" value="ACETYL-COENZYME A CARBOXYLASE CARBOXYL TRANSFERASE SUBUNIT BETA, CHLOROPLASTIC"/>
    <property type="match status" value="1"/>
</dbReference>
<dbReference type="InterPro" id="IPR029045">
    <property type="entry name" value="ClpP/crotonase-like_dom_sf"/>
</dbReference>
<evidence type="ECO:0000256" key="11">
    <source>
        <dbReference type="ARBA" id="ARBA00023160"/>
    </source>
</evidence>
<dbReference type="GO" id="GO:0016743">
    <property type="term" value="F:carboxyl- or carbamoyltransferase activity"/>
    <property type="evidence" value="ECO:0007669"/>
    <property type="project" value="UniProtKB-UniRule"/>
</dbReference>
<dbReference type="SUPFAM" id="SSF52096">
    <property type="entry name" value="ClpP/crotonase"/>
    <property type="match status" value="1"/>
</dbReference>
<keyword evidence="10 13" id="KW-0443">Lipid metabolism</keyword>
<dbReference type="EMBL" id="LIZS01000004">
    <property type="protein sequence ID" value="KPJ54315.1"/>
    <property type="molecule type" value="Genomic_DNA"/>
</dbReference>
<comment type="caution">
    <text evidence="15">The sequence shown here is derived from an EMBL/GenBank/DDBJ whole genome shotgun (WGS) entry which is preliminary data.</text>
</comment>
<evidence type="ECO:0000256" key="6">
    <source>
        <dbReference type="ARBA" id="ARBA00022771"/>
    </source>
</evidence>
<comment type="subcellular location">
    <subcellularLocation>
        <location evidence="1 13">Cytoplasm</location>
    </subcellularLocation>
</comment>
<keyword evidence="3 13" id="KW-0808">Transferase</keyword>
<dbReference type="InterPro" id="IPR000438">
    <property type="entry name" value="Acetyl_CoA_COase_Trfase_b_su"/>
</dbReference>
<name>A0A0S7WW27_UNCT6</name>
<evidence type="ECO:0000256" key="3">
    <source>
        <dbReference type="ARBA" id="ARBA00022679"/>
    </source>
</evidence>
<keyword evidence="5 13" id="KW-0547">Nucleotide-binding</keyword>
<dbReference type="Gene3D" id="3.90.226.10">
    <property type="entry name" value="2-enoyl-CoA Hydratase, Chain A, domain 1"/>
    <property type="match status" value="1"/>
</dbReference>
<dbReference type="EC" id="2.1.3.15" evidence="13"/>
<evidence type="ECO:0000256" key="13">
    <source>
        <dbReference type="HAMAP-Rule" id="MF_01395"/>
    </source>
</evidence>
<evidence type="ECO:0000256" key="10">
    <source>
        <dbReference type="ARBA" id="ARBA00023098"/>
    </source>
</evidence>
<comment type="cofactor">
    <cofactor evidence="13">
        <name>Zn(2+)</name>
        <dbReference type="ChEBI" id="CHEBI:29105"/>
    </cofactor>
    <text evidence="13">Binds 1 zinc ion per subunit.</text>
</comment>
<comment type="subunit">
    <text evidence="13">Acetyl-CoA carboxylase is a heterohexamer composed of biotin carboxyl carrier protein (AccB), biotin carboxylase (AccC) and two subunits each of ACCase subunit alpha (AccA) and ACCase subunit beta (AccD).</text>
</comment>
<reference evidence="15 16" key="1">
    <citation type="journal article" date="2015" name="Microbiome">
        <title>Genomic resolution of linkages in carbon, nitrogen, and sulfur cycling among widespread estuary sediment bacteria.</title>
        <authorList>
            <person name="Baker B.J."/>
            <person name="Lazar C.S."/>
            <person name="Teske A.P."/>
            <person name="Dick G.J."/>
        </authorList>
    </citation>
    <scope>NUCLEOTIDE SEQUENCE [LARGE SCALE GENOMIC DNA]</scope>
    <source>
        <strain evidence="15">DG_24</strain>
    </source>
</reference>
<dbReference type="GO" id="GO:2001295">
    <property type="term" value="P:malonyl-CoA biosynthetic process"/>
    <property type="evidence" value="ECO:0007669"/>
    <property type="project" value="UniProtKB-UniRule"/>
</dbReference>
<dbReference type="Proteomes" id="UP000052008">
    <property type="component" value="Unassembled WGS sequence"/>
</dbReference>
<accession>A0A0S7WW27</accession>
<feature type="domain" description="CoA carboxyltransferase N-terminal" evidence="14">
    <location>
        <begin position="26"/>
        <end position="293"/>
    </location>
</feature>
<sequence length="296" mass="32846">MIMSWFRRTRPPRVRRQKKKEIPDGLWLKCDKCGEIIYRKELLQNLSICTKCGFHFRINSRQYVEILLDDGAIEEIDADLATTDPLGFPDYRAKLREAQTRTGLREGITSGRGRIGGHPVVFAVTDFEFMGGSMGSLVGEKVARAIRLATQERLPLIIVTASGGGMRMQEGILSLMQMAKTSAALGDLGRSRIPYIVVLTDPTMAGVMASFASLGDVILAEPGALLGFAGPRVIQQTIGEELPPGFQRSEFLLEHGMIDKVVSRKELKATIANILDFFGIDRRAEPHERDELRATE</sequence>
<feature type="zinc finger region" description="C4-type" evidence="13">
    <location>
        <begin position="30"/>
        <end position="52"/>
    </location>
</feature>
<dbReference type="Pfam" id="PF01039">
    <property type="entry name" value="Carboxyl_trans"/>
    <property type="match status" value="1"/>
</dbReference>
<dbReference type="GO" id="GO:0005524">
    <property type="term" value="F:ATP binding"/>
    <property type="evidence" value="ECO:0007669"/>
    <property type="project" value="UniProtKB-KW"/>
</dbReference>
<dbReference type="InterPro" id="IPR011762">
    <property type="entry name" value="COA_CT_N"/>
</dbReference>
<keyword evidence="7 13" id="KW-0276">Fatty acid metabolism</keyword>
<evidence type="ECO:0000259" key="14">
    <source>
        <dbReference type="PROSITE" id="PS50980"/>
    </source>
</evidence>
<dbReference type="PRINTS" id="PR01070">
    <property type="entry name" value="ACCCTRFRASEB"/>
</dbReference>
<proteinExistence type="inferred from homology"/>
<feature type="binding site" evidence="13">
    <location>
        <position position="52"/>
    </location>
    <ligand>
        <name>Zn(2+)</name>
        <dbReference type="ChEBI" id="CHEBI:29105"/>
    </ligand>
</feature>
<evidence type="ECO:0000313" key="16">
    <source>
        <dbReference type="Proteomes" id="UP000052008"/>
    </source>
</evidence>
<evidence type="ECO:0000256" key="12">
    <source>
        <dbReference type="ARBA" id="ARBA00025280"/>
    </source>
</evidence>
<keyword evidence="13" id="KW-0963">Cytoplasm</keyword>
<feature type="binding site" evidence="13">
    <location>
        <position position="49"/>
    </location>
    <ligand>
        <name>Zn(2+)</name>
        <dbReference type="ChEBI" id="CHEBI:29105"/>
    </ligand>
</feature>
<evidence type="ECO:0000256" key="2">
    <source>
        <dbReference type="ARBA" id="ARBA00022516"/>
    </source>
</evidence>
<evidence type="ECO:0000256" key="9">
    <source>
        <dbReference type="ARBA" id="ARBA00022840"/>
    </source>
</evidence>
<feature type="binding site" evidence="13">
    <location>
        <position position="33"/>
    </location>
    <ligand>
        <name>Zn(2+)</name>
        <dbReference type="ChEBI" id="CHEBI:29105"/>
    </ligand>
</feature>
<keyword evidence="2 13" id="KW-0444">Lipid biosynthesis</keyword>
<dbReference type="InterPro" id="IPR034733">
    <property type="entry name" value="AcCoA_carboxyl_beta"/>
</dbReference>